<accession>A0A101S0V4</accession>
<dbReference type="EMBL" id="LMWV01000017">
    <property type="protein sequence ID" value="KUN65307.1"/>
    <property type="molecule type" value="Genomic_DNA"/>
</dbReference>
<evidence type="ECO:0008006" key="4">
    <source>
        <dbReference type="Google" id="ProtNLM"/>
    </source>
</evidence>
<feature type="coiled-coil region" evidence="1">
    <location>
        <begin position="104"/>
        <end position="159"/>
    </location>
</feature>
<evidence type="ECO:0000256" key="1">
    <source>
        <dbReference type="SAM" id="Coils"/>
    </source>
</evidence>
<comment type="caution">
    <text evidence="2">The sequence shown here is derived from an EMBL/GenBank/DDBJ whole genome shotgun (WGS) entry which is preliminary data.</text>
</comment>
<keyword evidence="3" id="KW-1185">Reference proteome</keyword>
<gene>
    <name evidence="2" type="ORF">AQJ54_20985</name>
</gene>
<accession>A0A117PJ61</accession>
<keyword evidence="1" id="KW-0175">Coiled coil</keyword>
<dbReference type="AlphaFoldDB" id="A0A101S0V4"/>
<organism evidence="2 3">
    <name type="scientific">Streptomyces griseorubiginosus</name>
    <dbReference type="NCBI Taxonomy" id="67304"/>
    <lineage>
        <taxon>Bacteria</taxon>
        <taxon>Bacillati</taxon>
        <taxon>Actinomycetota</taxon>
        <taxon>Actinomycetes</taxon>
        <taxon>Kitasatosporales</taxon>
        <taxon>Streptomycetaceae</taxon>
        <taxon>Streptomyces</taxon>
    </lineage>
</organism>
<evidence type="ECO:0000313" key="2">
    <source>
        <dbReference type="EMBL" id="KUN65307.1"/>
    </source>
</evidence>
<reference evidence="2 3" key="1">
    <citation type="submission" date="2015-10" db="EMBL/GenBank/DDBJ databases">
        <title>Draft genome sequence of Streptomyces griseorubiginosus DSM 40469, type strain for the species Streptomyces griseorubiginosus.</title>
        <authorList>
            <person name="Ruckert C."/>
            <person name="Winkler A."/>
            <person name="Kalinowski J."/>
            <person name="Kampfer P."/>
            <person name="Glaeser S."/>
        </authorList>
    </citation>
    <scope>NUCLEOTIDE SEQUENCE [LARGE SCALE GENOMIC DNA]</scope>
    <source>
        <strain evidence="2 3">DSM 40469</strain>
    </source>
</reference>
<dbReference type="CDD" id="cd00719">
    <property type="entry name" value="GIY-YIG_SF"/>
    <property type="match status" value="1"/>
</dbReference>
<name>A0A101S0V4_9ACTN</name>
<evidence type="ECO:0000313" key="3">
    <source>
        <dbReference type="Proteomes" id="UP000054375"/>
    </source>
</evidence>
<dbReference type="Proteomes" id="UP000054375">
    <property type="component" value="Unassembled WGS sequence"/>
</dbReference>
<dbReference type="RefSeq" id="WP_062020030.1">
    <property type="nucleotide sequence ID" value="NZ_JBPJFL010000001.1"/>
</dbReference>
<sequence length="172" mass="18749">MKDVDTQFLRGLFDEEGGLHAAGRTALYRLYGLEGLLYVGITTSPLTRIRTHLRDQPWGPRVIAVRIDYPDHAEAAERDTVQAERPLYNVVFNGTVPPPPPDPVARLRALLSAQRRRLAEFEAAVPESTTHLRLLVRGIASAKATIAGLTEEIAAAEAAGPCPARPKRQAGP</sequence>
<protein>
    <recommendedName>
        <fullName evidence="4">GIY-YIG nuclease family protein</fullName>
    </recommendedName>
</protein>
<proteinExistence type="predicted"/>